<accession>A0A9R0B588</accession>
<evidence type="ECO:0000313" key="1">
    <source>
        <dbReference type="RefSeq" id="XP_042620616.1"/>
    </source>
</evidence>
<dbReference type="OrthoDB" id="191529at2759"/>
<dbReference type="AlphaFoldDB" id="A0A9R0B588"/>
<gene>
    <name evidence="1" type="primary">LOC109097274</name>
</gene>
<dbReference type="RefSeq" id="XP_042620616.1">
    <property type="nucleotide sequence ID" value="XM_042764682.1"/>
</dbReference>
<sequence length="97" mass="10924">MISHWLPPVSNTGGVELNYDSLAQETGGYSGSDMRLVWASKKFDALENHIEGQSNMLVIELETVTTADFLEVIAHTKPSARCLMDRYSAWEKEYRSV</sequence>
<dbReference type="GeneID" id="109097274"/>
<proteinExistence type="predicted"/>
<dbReference type="Proteomes" id="UP001155660">
    <property type="component" value="Chromosome A10"/>
</dbReference>
<name>A0A9R0B588_CYPCA</name>
<reference evidence="1" key="1">
    <citation type="submission" date="2025-08" db="UniProtKB">
        <authorList>
            <consortium name="RefSeq"/>
        </authorList>
    </citation>
    <scope>IDENTIFICATION</scope>
    <source>
        <tissue evidence="1">Muscle</tissue>
    </source>
</reference>
<protein>
    <submittedName>
        <fullName evidence="1">Katanin p60 ATPase-containing subunit A-like 2</fullName>
    </submittedName>
</protein>
<dbReference type="KEGG" id="ccar:109097274"/>
<organism evidence="1">
    <name type="scientific">Cyprinus carpio</name>
    <name type="common">Common carp</name>
    <dbReference type="NCBI Taxonomy" id="7962"/>
    <lineage>
        <taxon>Eukaryota</taxon>
        <taxon>Metazoa</taxon>
        <taxon>Chordata</taxon>
        <taxon>Craniata</taxon>
        <taxon>Vertebrata</taxon>
        <taxon>Euteleostomi</taxon>
        <taxon>Actinopterygii</taxon>
        <taxon>Neopterygii</taxon>
        <taxon>Teleostei</taxon>
        <taxon>Ostariophysi</taxon>
        <taxon>Cypriniformes</taxon>
        <taxon>Cyprinidae</taxon>
        <taxon>Cyprininae</taxon>
        <taxon>Cyprinus</taxon>
    </lineage>
</organism>